<feature type="domain" description="DUF2231" evidence="2">
    <location>
        <begin position="7"/>
        <end position="156"/>
    </location>
</feature>
<feature type="transmembrane region" description="Helical" evidence="1">
    <location>
        <begin position="13"/>
        <end position="34"/>
    </location>
</feature>
<protein>
    <submittedName>
        <fullName evidence="3">DUF2231 domain-containing protein</fullName>
    </submittedName>
</protein>
<proteinExistence type="predicted"/>
<dbReference type="Pfam" id="PF09990">
    <property type="entry name" value="DUF2231"/>
    <property type="match status" value="1"/>
</dbReference>
<feature type="transmembrane region" description="Helical" evidence="1">
    <location>
        <begin position="86"/>
        <end position="104"/>
    </location>
</feature>
<keyword evidence="1" id="KW-1133">Transmembrane helix</keyword>
<keyword evidence="4" id="KW-1185">Reference proteome</keyword>
<dbReference type="Proteomes" id="UP001304125">
    <property type="component" value="Chromosome"/>
</dbReference>
<evidence type="ECO:0000313" key="3">
    <source>
        <dbReference type="EMBL" id="WNM25886.1"/>
    </source>
</evidence>
<dbReference type="AlphaFoldDB" id="A0AA96FCA0"/>
<dbReference type="RefSeq" id="WP_313501519.1">
    <property type="nucleotide sequence ID" value="NZ_CP134879.1"/>
</dbReference>
<reference evidence="3 4" key="1">
    <citation type="submission" date="2023-09" db="EMBL/GenBank/DDBJ databases">
        <title>Demequina sp. a novel bacteria isolated from Capsicum annuum.</title>
        <authorList>
            <person name="Humaira Z."/>
            <person name="Lee J."/>
            <person name="Cho D."/>
        </authorList>
    </citation>
    <scope>NUCLEOTIDE SEQUENCE [LARGE SCALE GENOMIC DNA]</scope>
    <source>
        <strain evidence="3 4">OYTSA14</strain>
    </source>
</reference>
<keyword evidence="1" id="KW-0472">Membrane</keyword>
<evidence type="ECO:0000256" key="1">
    <source>
        <dbReference type="SAM" id="Phobius"/>
    </source>
</evidence>
<dbReference type="InterPro" id="IPR019251">
    <property type="entry name" value="DUF2231_TM"/>
</dbReference>
<gene>
    <name evidence="3" type="ORF">RN606_06965</name>
</gene>
<accession>A0AA96FCA0</accession>
<dbReference type="EMBL" id="CP134879">
    <property type="protein sequence ID" value="WNM25886.1"/>
    <property type="molecule type" value="Genomic_DNA"/>
</dbReference>
<keyword evidence="1" id="KW-0812">Transmembrane</keyword>
<sequence length="164" mass="17272">MSWTVNGIPAHPLLVHAVIVLVPLAALAAIAVVVWPAARRWLGIGMPILVTAGAISTALAKQAGEWLEERVPDSTLLQKHTEGADQLVPVVIVFLILAWAYWWWMRRQARQSGEAGSRGRAVSIVLGVLLAVAAVGTTADVIIVGDAGAQAVWSDQGDWSGAGS</sequence>
<name>A0AA96FCA0_9MICO</name>
<organism evidence="3 4">
    <name type="scientific">Demequina capsici</name>
    <dbReference type="NCBI Taxonomy" id="3075620"/>
    <lineage>
        <taxon>Bacteria</taxon>
        <taxon>Bacillati</taxon>
        <taxon>Actinomycetota</taxon>
        <taxon>Actinomycetes</taxon>
        <taxon>Micrococcales</taxon>
        <taxon>Demequinaceae</taxon>
        <taxon>Demequina</taxon>
    </lineage>
</organism>
<feature type="transmembrane region" description="Helical" evidence="1">
    <location>
        <begin position="41"/>
        <end position="60"/>
    </location>
</feature>
<feature type="transmembrane region" description="Helical" evidence="1">
    <location>
        <begin position="124"/>
        <end position="145"/>
    </location>
</feature>
<evidence type="ECO:0000259" key="2">
    <source>
        <dbReference type="Pfam" id="PF09990"/>
    </source>
</evidence>
<evidence type="ECO:0000313" key="4">
    <source>
        <dbReference type="Proteomes" id="UP001304125"/>
    </source>
</evidence>